<accession>A0A8D8G9G6</accession>
<evidence type="ECO:0000313" key="1">
    <source>
        <dbReference type="EMBL" id="CAG6498464.1"/>
    </source>
</evidence>
<organism evidence="1">
    <name type="scientific">Culex pipiens</name>
    <name type="common">House mosquito</name>
    <dbReference type="NCBI Taxonomy" id="7175"/>
    <lineage>
        <taxon>Eukaryota</taxon>
        <taxon>Metazoa</taxon>
        <taxon>Ecdysozoa</taxon>
        <taxon>Arthropoda</taxon>
        <taxon>Hexapoda</taxon>
        <taxon>Insecta</taxon>
        <taxon>Pterygota</taxon>
        <taxon>Neoptera</taxon>
        <taxon>Endopterygota</taxon>
        <taxon>Diptera</taxon>
        <taxon>Nematocera</taxon>
        <taxon>Culicoidea</taxon>
        <taxon>Culicidae</taxon>
        <taxon>Culicinae</taxon>
        <taxon>Culicini</taxon>
        <taxon>Culex</taxon>
        <taxon>Culex</taxon>
    </lineage>
</organism>
<dbReference type="EMBL" id="HBUE01135612">
    <property type="protein sequence ID" value="CAG6498464.1"/>
    <property type="molecule type" value="Transcribed_RNA"/>
</dbReference>
<sequence>MSFVESFPGCSSLVDSVQVGAALVGASLVEWACRLPRSVRPGRGSLASITTVTSEAAPTIIVMYAANVLRSTVWNCFLNIAQFRRCWAGSLSTSSRSSTGLQRWAT</sequence>
<protein>
    <submittedName>
        <fullName evidence="1">(northern house mosquito) hypothetical protein</fullName>
    </submittedName>
</protein>
<proteinExistence type="predicted"/>
<reference evidence="1" key="1">
    <citation type="submission" date="2021-05" db="EMBL/GenBank/DDBJ databases">
        <authorList>
            <person name="Alioto T."/>
            <person name="Alioto T."/>
            <person name="Gomez Garrido J."/>
        </authorList>
    </citation>
    <scope>NUCLEOTIDE SEQUENCE</scope>
</reference>
<dbReference type="AlphaFoldDB" id="A0A8D8G9G6"/>
<name>A0A8D8G9G6_CULPI</name>